<dbReference type="AlphaFoldDB" id="A0A0F9B5I2"/>
<keyword evidence="1" id="KW-1133">Transmembrane helix</keyword>
<gene>
    <name evidence="2" type="ORF">LCGC14_2488560</name>
</gene>
<comment type="caution">
    <text evidence="2">The sequence shown here is derived from an EMBL/GenBank/DDBJ whole genome shotgun (WGS) entry which is preliminary data.</text>
</comment>
<accession>A0A0F9B5I2</accession>
<evidence type="ECO:0000313" key="2">
    <source>
        <dbReference type="EMBL" id="KKL17139.1"/>
    </source>
</evidence>
<keyword evidence="1" id="KW-0472">Membrane</keyword>
<protein>
    <submittedName>
        <fullName evidence="2">Uncharacterized protein</fullName>
    </submittedName>
</protein>
<reference evidence="2" key="1">
    <citation type="journal article" date="2015" name="Nature">
        <title>Complex archaea that bridge the gap between prokaryotes and eukaryotes.</title>
        <authorList>
            <person name="Spang A."/>
            <person name="Saw J.H."/>
            <person name="Jorgensen S.L."/>
            <person name="Zaremba-Niedzwiedzka K."/>
            <person name="Martijn J."/>
            <person name="Lind A.E."/>
            <person name="van Eijk R."/>
            <person name="Schleper C."/>
            <person name="Guy L."/>
            <person name="Ettema T.J."/>
        </authorList>
    </citation>
    <scope>NUCLEOTIDE SEQUENCE</scope>
</reference>
<proteinExistence type="predicted"/>
<name>A0A0F9B5I2_9ZZZZ</name>
<sequence length="59" mass="6677">MREKLFFIFTNLCVSVTAMILLFHALFKKDLEWEAAGWIGLGLLALIAALNIRIPEANE</sequence>
<organism evidence="2">
    <name type="scientific">marine sediment metagenome</name>
    <dbReference type="NCBI Taxonomy" id="412755"/>
    <lineage>
        <taxon>unclassified sequences</taxon>
        <taxon>metagenomes</taxon>
        <taxon>ecological metagenomes</taxon>
    </lineage>
</organism>
<feature type="transmembrane region" description="Helical" evidence="1">
    <location>
        <begin position="33"/>
        <end position="52"/>
    </location>
</feature>
<feature type="transmembrane region" description="Helical" evidence="1">
    <location>
        <begin position="5"/>
        <end position="27"/>
    </location>
</feature>
<keyword evidence="1" id="KW-0812">Transmembrane</keyword>
<dbReference type="EMBL" id="LAZR01039381">
    <property type="protein sequence ID" value="KKL17139.1"/>
    <property type="molecule type" value="Genomic_DNA"/>
</dbReference>
<evidence type="ECO:0000256" key="1">
    <source>
        <dbReference type="SAM" id="Phobius"/>
    </source>
</evidence>